<feature type="coiled-coil region" evidence="1">
    <location>
        <begin position="248"/>
        <end position="308"/>
    </location>
</feature>
<sequence>MCSKTMPPRSLHFADNPKECSEKYQPNKSSCSVVTPIKRKPVQPIHKKYDPSDSCASVSSLTPDPVENTYTRNDTKLSTPSSHIERNIIKPKIEDISKDSEHGNTSTTSSDKENKKIIKRIKLKCKESRLDPSRKNQSLPNMFRTPEEIKRASAGGEPKKRLRFKKDNSVNSDSSSSASSKKNSGGELRKKCKTKLKQQSNISMSTMSPDLESFYNPNISHHDMRILQSLALKKRETLQYQQRSYEAQKLWEEDRKSLERKQEEKRKEWKSYVEKKRKRENNMNTMRMEEVKQNLRQAQSLLEARLTERDKRIEEMIQQTEGKKIRHSIEMKENYEKKRFLAEANHLERELERIMQYEECEHELNEKLKKAEKLRQRDLKNFRKKVASTNKLEELRHQERMDELMEEDKFMRNQKMKELQEREDKVIQRYMEQVRQKLQAIKQNSMHRELKGQQARATVRELEEGLETWQDHVMLMQWDALRRSEANAKLLLANRRLRVECENKERMIQHSRRYRERKMDESRKLRSIIDEIRNKEEKIKCLQRTKERDITECRVRAHSAAELREQIRNTLTPDTFDRKVSRVNMELRVASRPPSASPTLMRSHIRLG</sequence>
<dbReference type="PANTHER" id="PTHR33663">
    <property type="entry name" value="COILED-COIL DOMAIN-CONTAINING PROTEIN 177"/>
    <property type="match status" value="1"/>
</dbReference>
<feature type="compositionally biased region" description="Polar residues" evidence="2">
    <location>
        <begin position="24"/>
        <end position="33"/>
    </location>
</feature>
<reference evidence="3" key="1">
    <citation type="submission" date="2021-05" db="EMBL/GenBank/DDBJ databases">
        <authorList>
            <person name="Alioto T."/>
            <person name="Alioto T."/>
            <person name="Gomez Garrido J."/>
        </authorList>
    </citation>
    <scope>NUCLEOTIDE SEQUENCE</scope>
</reference>
<accession>A0A8D8Q9T5</accession>
<feature type="compositionally biased region" description="Polar residues" evidence="2">
    <location>
        <begin position="54"/>
        <end position="82"/>
    </location>
</feature>
<name>A0A8D8Q9T5_9HEMI</name>
<feature type="compositionally biased region" description="Low complexity" evidence="2">
    <location>
        <begin position="169"/>
        <end position="183"/>
    </location>
</feature>
<dbReference type="Pfam" id="PF15558">
    <property type="entry name" value="DUF4659"/>
    <property type="match status" value="1"/>
</dbReference>
<evidence type="ECO:0000256" key="2">
    <source>
        <dbReference type="SAM" id="MobiDB-lite"/>
    </source>
</evidence>
<feature type="coiled-coil region" evidence="1">
    <location>
        <begin position="337"/>
        <end position="381"/>
    </location>
</feature>
<feature type="region of interest" description="Disordered" evidence="2">
    <location>
        <begin position="1"/>
        <end position="201"/>
    </location>
</feature>
<dbReference type="PANTHER" id="PTHR33663:SF2">
    <property type="entry name" value="COILED-COIL DOMAIN-CONTAINING PROTEIN 177"/>
    <property type="match status" value="1"/>
</dbReference>
<dbReference type="InterPro" id="IPR029090">
    <property type="entry name" value="DUF4659"/>
</dbReference>
<organism evidence="3">
    <name type="scientific">Cacopsylla melanoneura</name>
    <dbReference type="NCBI Taxonomy" id="428564"/>
    <lineage>
        <taxon>Eukaryota</taxon>
        <taxon>Metazoa</taxon>
        <taxon>Ecdysozoa</taxon>
        <taxon>Arthropoda</taxon>
        <taxon>Hexapoda</taxon>
        <taxon>Insecta</taxon>
        <taxon>Pterygota</taxon>
        <taxon>Neoptera</taxon>
        <taxon>Paraneoptera</taxon>
        <taxon>Hemiptera</taxon>
        <taxon>Sternorrhyncha</taxon>
        <taxon>Psylloidea</taxon>
        <taxon>Psyllidae</taxon>
        <taxon>Psyllinae</taxon>
        <taxon>Cacopsylla</taxon>
    </lineage>
</organism>
<dbReference type="EMBL" id="HBUF01066405">
    <property type="protein sequence ID" value="CAG6627796.1"/>
    <property type="molecule type" value="Transcribed_RNA"/>
</dbReference>
<feature type="compositionally biased region" description="Basic and acidic residues" evidence="2">
    <location>
        <begin position="124"/>
        <end position="134"/>
    </location>
</feature>
<protein>
    <submittedName>
        <fullName evidence="3">Uncharacterized protein</fullName>
    </submittedName>
</protein>
<evidence type="ECO:0000313" key="3">
    <source>
        <dbReference type="EMBL" id="CAG6627796.1"/>
    </source>
</evidence>
<feature type="coiled-coil region" evidence="1">
    <location>
        <begin position="518"/>
        <end position="552"/>
    </location>
</feature>
<proteinExistence type="predicted"/>
<keyword evidence="1" id="KW-0175">Coiled coil</keyword>
<dbReference type="AlphaFoldDB" id="A0A8D8Q9T5"/>
<feature type="compositionally biased region" description="Basic and acidic residues" evidence="2">
    <location>
        <begin position="83"/>
        <end position="102"/>
    </location>
</feature>
<evidence type="ECO:0000256" key="1">
    <source>
        <dbReference type="SAM" id="Coils"/>
    </source>
</evidence>